<protein>
    <submittedName>
        <fullName evidence="1">E9imm peptide</fullName>
    </submittedName>
</protein>
<keyword evidence="2" id="KW-1185">Reference proteome</keyword>
<sequence length="62" mass="6920">MQRTKQADYASEDEVAHWPAGLDRALGCPYGHVGDVVFRPPERDLSADEVIDQALARRPITQ</sequence>
<dbReference type="Proteomes" id="UP001596183">
    <property type="component" value="Unassembled WGS sequence"/>
</dbReference>
<reference evidence="2" key="1">
    <citation type="journal article" date="2019" name="Int. J. Syst. Evol. Microbiol.">
        <title>The Global Catalogue of Microorganisms (GCM) 10K type strain sequencing project: providing services to taxonomists for standard genome sequencing and annotation.</title>
        <authorList>
            <consortium name="The Broad Institute Genomics Platform"/>
            <consortium name="The Broad Institute Genome Sequencing Center for Infectious Disease"/>
            <person name="Wu L."/>
            <person name="Ma J."/>
        </authorList>
    </citation>
    <scope>NUCLEOTIDE SEQUENCE [LARGE SCALE GENOMIC DNA]</scope>
    <source>
        <strain evidence="2">JCM 13852</strain>
    </source>
</reference>
<accession>A0ABW0XK70</accession>
<comment type="caution">
    <text evidence="1">The sequence shown here is derived from an EMBL/GenBank/DDBJ whole genome shotgun (WGS) entry which is preliminary data.</text>
</comment>
<evidence type="ECO:0000313" key="1">
    <source>
        <dbReference type="EMBL" id="MFC5669364.1"/>
    </source>
</evidence>
<dbReference type="EMBL" id="JBHSPC010000013">
    <property type="protein sequence ID" value="MFC5669364.1"/>
    <property type="molecule type" value="Genomic_DNA"/>
</dbReference>
<evidence type="ECO:0000313" key="2">
    <source>
        <dbReference type="Proteomes" id="UP001596183"/>
    </source>
</evidence>
<organism evidence="1 2">
    <name type="scientific">Streptomyces incanus</name>
    <dbReference type="NCBI Taxonomy" id="887453"/>
    <lineage>
        <taxon>Bacteria</taxon>
        <taxon>Bacillati</taxon>
        <taxon>Actinomycetota</taxon>
        <taxon>Actinomycetes</taxon>
        <taxon>Kitasatosporales</taxon>
        <taxon>Streptomycetaceae</taxon>
        <taxon>Streptomyces</taxon>
    </lineage>
</organism>
<proteinExistence type="predicted"/>
<gene>
    <name evidence="1" type="ORF">ACFP2V_04300</name>
</gene>
<name>A0ABW0XK70_9ACTN</name>